<dbReference type="InterPro" id="IPR002004">
    <property type="entry name" value="PABP_HYD_C"/>
</dbReference>
<keyword evidence="2 3" id="KW-0694">RNA-binding</keyword>
<gene>
    <name evidence="7" type="primary">PARPA_07182.1 scaffold 26677</name>
</gene>
<dbReference type="InterPro" id="IPR052462">
    <property type="entry name" value="SLIRP/GR-RBP-like"/>
</dbReference>
<dbReference type="PROSITE" id="PS50102">
    <property type="entry name" value="RRM"/>
    <property type="match status" value="1"/>
</dbReference>
<dbReference type="Gene3D" id="3.30.70.330">
    <property type="match status" value="1"/>
</dbReference>
<dbReference type="EMBL" id="LN729333">
    <property type="protein sequence ID" value="CEP13131.1"/>
    <property type="molecule type" value="Genomic_DNA"/>
</dbReference>
<dbReference type="AlphaFoldDB" id="A0A0B7N4A7"/>
<evidence type="ECO:0000259" key="6">
    <source>
        <dbReference type="PROSITE" id="PS51309"/>
    </source>
</evidence>
<dbReference type="InterPro" id="IPR036053">
    <property type="entry name" value="PABP-dom"/>
</dbReference>
<dbReference type="OrthoDB" id="6159137at2759"/>
<comment type="similarity">
    <text evidence="1">Belongs to the polyadenylate-binding protein type-1 family.</text>
</comment>
<dbReference type="InterPro" id="IPR000504">
    <property type="entry name" value="RRM_dom"/>
</dbReference>
<accession>A0A0B7N4A7</accession>
<dbReference type="Pfam" id="PF00076">
    <property type="entry name" value="RRM_1"/>
    <property type="match status" value="1"/>
</dbReference>
<feature type="region of interest" description="Disordered" evidence="4">
    <location>
        <begin position="122"/>
        <end position="159"/>
    </location>
</feature>
<dbReference type="SMART" id="SM00360">
    <property type="entry name" value="RRM"/>
    <property type="match status" value="1"/>
</dbReference>
<dbReference type="Pfam" id="PF00658">
    <property type="entry name" value="MLLE"/>
    <property type="match status" value="1"/>
</dbReference>
<dbReference type="Proteomes" id="UP000054107">
    <property type="component" value="Unassembled WGS sequence"/>
</dbReference>
<keyword evidence="8" id="KW-1185">Reference proteome</keyword>
<dbReference type="InterPro" id="IPR012677">
    <property type="entry name" value="Nucleotide-bd_a/b_plait_sf"/>
</dbReference>
<evidence type="ECO:0000313" key="8">
    <source>
        <dbReference type="Proteomes" id="UP000054107"/>
    </source>
</evidence>
<evidence type="ECO:0000256" key="2">
    <source>
        <dbReference type="ARBA" id="ARBA00022884"/>
    </source>
</evidence>
<dbReference type="STRING" id="35722.A0A0B7N4A7"/>
<dbReference type="SMART" id="SM00517">
    <property type="entry name" value="PolyA"/>
    <property type="match status" value="1"/>
</dbReference>
<dbReference type="InterPro" id="IPR035979">
    <property type="entry name" value="RBD_domain_sf"/>
</dbReference>
<protein>
    <submittedName>
        <fullName evidence="7">Uncharacterized protein</fullName>
    </submittedName>
</protein>
<dbReference type="PROSITE" id="PS51309">
    <property type="entry name" value="PABC"/>
    <property type="match status" value="1"/>
</dbReference>
<sequence length="380" mass="41883">MATVAINRTPTGHYTGEAIERRANQIASMKSDKTKMIQTPVFTDVKNLYVKNLDPIVNNEEFFNAFRVFGEIVSAQVITNQDGKSKGYGFVSFKEEIDADNARKALNKQQFYSKCLQITFHTPKNPRKSTAKGQGNSPRTPPFCGNVEQRSQAPRSPPVLFMPSVIPSKRSAESIISVSTESNLETQRQSLTNAIGRCGYRRGNIAEIVDMLMTLPKQEKSLCLFNLEYLKKKIKAAVDALTACQGDYSPSLSKSILSSTISIVPPPSGSRAIPIVSPYLKDIELLLASLKGLKLSKQKQLVGDKLFPLVKATGTKKAPKVTIYLLDTVTPLSELVNKMFHKEKLEPIVKEAFTAVEKANLKALEESNAKTQGNELVASQ</sequence>
<evidence type="ECO:0000256" key="1">
    <source>
        <dbReference type="ARBA" id="ARBA00008557"/>
    </source>
</evidence>
<dbReference type="SUPFAM" id="SSF63570">
    <property type="entry name" value="PABC (PABP) domain"/>
    <property type="match status" value="1"/>
</dbReference>
<organism evidence="7 8">
    <name type="scientific">Parasitella parasitica</name>
    <dbReference type="NCBI Taxonomy" id="35722"/>
    <lineage>
        <taxon>Eukaryota</taxon>
        <taxon>Fungi</taxon>
        <taxon>Fungi incertae sedis</taxon>
        <taxon>Mucoromycota</taxon>
        <taxon>Mucoromycotina</taxon>
        <taxon>Mucoromycetes</taxon>
        <taxon>Mucorales</taxon>
        <taxon>Mucorineae</taxon>
        <taxon>Mucoraceae</taxon>
        <taxon>Parasitella</taxon>
    </lineage>
</organism>
<feature type="domain" description="PABC" evidence="6">
    <location>
        <begin position="282"/>
        <end position="361"/>
    </location>
</feature>
<evidence type="ECO:0000256" key="3">
    <source>
        <dbReference type="PROSITE-ProRule" id="PRU00176"/>
    </source>
</evidence>
<name>A0A0B7N4A7_9FUNG</name>
<evidence type="ECO:0000259" key="5">
    <source>
        <dbReference type="PROSITE" id="PS50102"/>
    </source>
</evidence>
<dbReference type="SUPFAM" id="SSF54928">
    <property type="entry name" value="RNA-binding domain, RBD"/>
    <property type="match status" value="1"/>
</dbReference>
<reference evidence="7 8" key="1">
    <citation type="submission" date="2014-09" db="EMBL/GenBank/DDBJ databases">
        <authorList>
            <person name="Ellenberger Sabrina"/>
        </authorList>
    </citation>
    <scope>NUCLEOTIDE SEQUENCE [LARGE SCALE GENOMIC DNA]</scope>
    <source>
        <strain evidence="7 8">CBS 412.66</strain>
    </source>
</reference>
<dbReference type="CDD" id="cd00590">
    <property type="entry name" value="RRM_SF"/>
    <property type="match status" value="1"/>
</dbReference>
<proteinExistence type="inferred from homology"/>
<evidence type="ECO:0000256" key="4">
    <source>
        <dbReference type="SAM" id="MobiDB-lite"/>
    </source>
</evidence>
<evidence type="ECO:0000313" key="7">
    <source>
        <dbReference type="EMBL" id="CEP13131.1"/>
    </source>
</evidence>
<dbReference type="Gene3D" id="1.10.1900.10">
    <property type="entry name" value="c-terminal domain of poly(a) binding protein"/>
    <property type="match status" value="1"/>
</dbReference>
<feature type="domain" description="RRM" evidence="5">
    <location>
        <begin position="46"/>
        <end position="123"/>
    </location>
</feature>
<dbReference type="GO" id="GO:0003723">
    <property type="term" value="F:RNA binding"/>
    <property type="evidence" value="ECO:0007669"/>
    <property type="project" value="UniProtKB-UniRule"/>
</dbReference>
<dbReference type="PANTHER" id="PTHR48027">
    <property type="entry name" value="HETEROGENEOUS NUCLEAR RIBONUCLEOPROTEIN 87F-RELATED"/>
    <property type="match status" value="1"/>
</dbReference>